<dbReference type="AlphaFoldDB" id="A0A0R1RLV1"/>
<reference evidence="3 4" key="1">
    <citation type="journal article" date="2015" name="Genome Announc.">
        <title>Expanding the biotechnology potential of lactobacilli through comparative genomics of 213 strains and associated genera.</title>
        <authorList>
            <person name="Sun Z."/>
            <person name="Harris H.M."/>
            <person name="McCann A."/>
            <person name="Guo C."/>
            <person name="Argimon S."/>
            <person name="Zhang W."/>
            <person name="Yang X."/>
            <person name="Jeffery I.B."/>
            <person name="Cooney J.C."/>
            <person name="Kagawa T.F."/>
            <person name="Liu W."/>
            <person name="Song Y."/>
            <person name="Salvetti E."/>
            <person name="Wrobel A."/>
            <person name="Rasinkangas P."/>
            <person name="Parkhill J."/>
            <person name="Rea M.C."/>
            <person name="O'Sullivan O."/>
            <person name="Ritari J."/>
            <person name="Douillard F.P."/>
            <person name="Paul Ross R."/>
            <person name="Yang R."/>
            <person name="Briner A.E."/>
            <person name="Felis G.E."/>
            <person name="de Vos W.M."/>
            <person name="Barrangou R."/>
            <person name="Klaenhammer T.R."/>
            <person name="Caufield P.W."/>
            <person name="Cui Y."/>
            <person name="Zhang H."/>
            <person name="O'Toole P.W."/>
        </authorList>
    </citation>
    <scope>NUCLEOTIDE SEQUENCE [LARGE SCALE GENOMIC DNA]</scope>
    <source>
        <strain evidence="3 4">DSM 15707</strain>
    </source>
</reference>
<dbReference type="CDD" id="cd03811">
    <property type="entry name" value="GT4_GT28_WabH-like"/>
    <property type="match status" value="1"/>
</dbReference>
<comment type="caution">
    <text evidence="3">The sequence shown here is derived from an EMBL/GenBank/DDBJ whole genome shotgun (WGS) entry which is preliminary data.</text>
</comment>
<dbReference type="SUPFAM" id="SSF53756">
    <property type="entry name" value="UDP-Glycosyltransferase/glycogen phosphorylase"/>
    <property type="match status" value="1"/>
</dbReference>
<dbReference type="Pfam" id="PF00534">
    <property type="entry name" value="Glycos_transf_1"/>
    <property type="match status" value="1"/>
</dbReference>
<dbReference type="EMBL" id="AZFE01000031">
    <property type="protein sequence ID" value="KRL55109.1"/>
    <property type="molecule type" value="Genomic_DNA"/>
</dbReference>
<evidence type="ECO:0000259" key="1">
    <source>
        <dbReference type="Pfam" id="PF00534"/>
    </source>
</evidence>
<evidence type="ECO:0000259" key="2">
    <source>
        <dbReference type="Pfam" id="PF13439"/>
    </source>
</evidence>
<dbReference type="InterPro" id="IPR028098">
    <property type="entry name" value="Glyco_trans_4-like_N"/>
</dbReference>
<evidence type="ECO:0000313" key="4">
    <source>
        <dbReference type="Proteomes" id="UP000051697"/>
    </source>
</evidence>
<accession>A0A0R1RLV1</accession>
<dbReference type="Proteomes" id="UP000051697">
    <property type="component" value="Unassembled WGS sequence"/>
</dbReference>
<dbReference type="PANTHER" id="PTHR12526:SF630">
    <property type="entry name" value="GLYCOSYLTRANSFERASE"/>
    <property type="match status" value="1"/>
</dbReference>
<proteinExistence type="predicted"/>
<sequence>MKKVLILTPFMSGSGGTETVMTNFFEAYKQLDEKSFDIKLINIGGTNHEEWLKGINYQLVNLPFKNNKKLLSLEYALFLPLIMLKLLKQEKPDIVVSTNPVIWIIAKYWRKYYNSKVKIIAWYHYSLSKKPLSKRALESADYFWAISGGIKQQLKRQGISDEKISLIYNPINTNDYLVKRSQDLTTTFVYVGRLMLHGQKNLKDLFDALAKVTGNWKLEVFGDGIELSLLKDYVNNLGIQDKIVWRGFNKQPWKSLKNGDALVMTSKYEGLPMVLAEAASYGMFMISSDIETGPADIIKDGENGYLYQDGNILQLATQLQQIVDGESLPSQHMIQDSVKFLELDAYILRVQASIDRI</sequence>
<evidence type="ECO:0000313" key="3">
    <source>
        <dbReference type="EMBL" id="KRL55109.1"/>
    </source>
</evidence>
<dbReference type="GO" id="GO:0016757">
    <property type="term" value="F:glycosyltransferase activity"/>
    <property type="evidence" value="ECO:0007669"/>
    <property type="project" value="InterPro"/>
</dbReference>
<dbReference type="KEGG" id="lol:LACOL_0595"/>
<dbReference type="STRING" id="1423778.FC70_GL000705"/>
<dbReference type="Pfam" id="PF13439">
    <property type="entry name" value="Glyco_transf_4"/>
    <property type="match status" value="1"/>
</dbReference>
<protein>
    <submittedName>
        <fullName evidence="3">UDP-D-galactose (Glucosyl)lipopolysaccharide-1</fullName>
    </submittedName>
</protein>
<name>A0A0R1RLV1_9LACO</name>
<keyword evidence="4" id="KW-1185">Reference proteome</keyword>
<dbReference type="PATRIC" id="fig|1423778.4.peg.736"/>
<gene>
    <name evidence="3" type="ORF">FC70_GL000705</name>
</gene>
<dbReference type="OrthoDB" id="9787617at2"/>
<organism evidence="3 4">
    <name type="scientific">Paucilactobacillus oligofermentans DSM 15707 = LMG 22743</name>
    <dbReference type="NCBI Taxonomy" id="1423778"/>
    <lineage>
        <taxon>Bacteria</taxon>
        <taxon>Bacillati</taxon>
        <taxon>Bacillota</taxon>
        <taxon>Bacilli</taxon>
        <taxon>Lactobacillales</taxon>
        <taxon>Lactobacillaceae</taxon>
        <taxon>Paucilactobacillus</taxon>
    </lineage>
</organism>
<feature type="domain" description="Glycosyl transferase family 1" evidence="1">
    <location>
        <begin position="186"/>
        <end position="329"/>
    </location>
</feature>
<dbReference type="InterPro" id="IPR001296">
    <property type="entry name" value="Glyco_trans_1"/>
</dbReference>
<dbReference type="Gene3D" id="3.40.50.2000">
    <property type="entry name" value="Glycogen Phosphorylase B"/>
    <property type="match status" value="2"/>
</dbReference>
<dbReference type="PANTHER" id="PTHR12526">
    <property type="entry name" value="GLYCOSYLTRANSFERASE"/>
    <property type="match status" value="1"/>
</dbReference>
<dbReference type="RefSeq" id="WP_057889677.1">
    <property type="nucleotide sequence ID" value="NZ_AZFE01000031.1"/>
</dbReference>
<feature type="domain" description="Glycosyltransferase subfamily 4-like N-terminal" evidence="2">
    <location>
        <begin position="15"/>
        <end position="174"/>
    </location>
</feature>